<organism evidence="1">
    <name type="scientific">Clostridium botulinum B str. Osaka05</name>
    <dbReference type="NCBI Taxonomy" id="1407017"/>
    <lineage>
        <taxon>Bacteria</taxon>
        <taxon>Bacillati</taxon>
        <taxon>Bacillota</taxon>
        <taxon>Clostridia</taxon>
        <taxon>Eubacteriales</taxon>
        <taxon>Clostridiaceae</taxon>
        <taxon>Clostridium</taxon>
    </lineage>
</organism>
<evidence type="ECO:0000313" key="1">
    <source>
        <dbReference type="EMBL" id="BAO04825.1"/>
    </source>
</evidence>
<sequence length="231" mass="27316">MYIFMGTWRTSRGGLGAGIEVFDKEKLVNKIKSSEQKGWLHQLRYAKVNEGYSELLSLMSLSEFEEVFDPSIFTPKEITTYFRKEISEKYGEHAIRKTLKRIPKKELKIGGLYKADTDEEYFYLGKCKGSYYQPEIKSYHSYFSTEKNQEFEGYVYEKKTNYKEQNDITSLLVNIHKKRDKTSCSLVYKPYCIKSVKKFVEDLNYQIKIPKTFEFTDDDGRILKIEFLDVK</sequence>
<dbReference type="Proteomes" id="UP000054164">
    <property type="component" value="Unassembled WGS sequence"/>
</dbReference>
<dbReference type="AlphaFoldDB" id="A0A060N5J6"/>
<name>A0A060N5J6_CLOBO</name>
<dbReference type="GO" id="GO:0003677">
    <property type="term" value="F:DNA binding"/>
    <property type="evidence" value="ECO:0007669"/>
    <property type="project" value="UniProtKB-KW"/>
</dbReference>
<dbReference type="HOGENOM" id="CLU_1198075_0_0_9"/>
<accession>A0A060N5J6</accession>
<gene>
    <name evidence="1" type="ORF">CBO05P1_106</name>
</gene>
<proteinExistence type="predicted"/>
<keyword evidence="1" id="KW-0238">DNA-binding</keyword>
<reference evidence="1" key="1">
    <citation type="submission" date="2013-10" db="EMBL/GenBank/DDBJ databases">
        <title>Draft genome sequence of Clostridium botulinum type B strain Osaka05.</title>
        <authorList>
            <person name="Sakaguchi Y."/>
            <person name="Hosomi K."/>
            <person name="Uchiyama J."/>
            <person name="Ogura Y."/>
            <person name="Sakaguchi M."/>
            <person name="Kohda T."/>
            <person name="Mukamoto M."/>
            <person name="Misawa N."/>
            <person name="Matsuzaki S."/>
            <person name="Hayashi T."/>
            <person name="Kozaki S."/>
        </authorList>
    </citation>
    <scope>NUCLEOTIDE SEQUENCE</scope>
    <source>
        <strain evidence="1">Osaka05</strain>
    </source>
</reference>
<dbReference type="RefSeq" id="WP_030031893.1">
    <property type="nucleotide sequence ID" value="NZ_BA000058.1"/>
</dbReference>
<dbReference type="EMBL" id="BA000058">
    <property type="protein sequence ID" value="BAO04825.1"/>
    <property type="molecule type" value="Genomic_DNA"/>
</dbReference>
<protein>
    <submittedName>
        <fullName evidence="1">DNA-binding protein</fullName>
    </submittedName>
</protein>